<dbReference type="EMBL" id="JAVDNV010000002">
    <property type="protein sequence ID" value="MDQ2308162.1"/>
    <property type="molecule type" value="Genomic_DNA"/>
</dbReference>
<comment type="caution">
    <text evidence="2">The sequence shown here is derived from an EMBL/GenBank/DDBJ whole genome shotgun (WGS) entry which is preliminary data.</text>
</comment>
<protein>
    <submittedName>
        <fullName evidence="2">Uncharacterized protein</fullName>
    </submittedName>
</protein>
<reference evidence="2" key="2">
    <citation type="submission" date="2024-02" db="EMBL/GenBank/DDBJ databases">
        <authorList>
            <consortium name="Clinical and Environmental Microbiology Branch: Whole genome sequencing antimicrobial resistance pathogens in the healthcare setting"/>
        </authorList>
    </citation>
    <scope>NUCLEOTIDE SEQUENCE</scope>
    <source>
        <strain evidence="2">2021DK-00143</strain>
    </source>
</reference>
<dbReference type="GeneID" id="61383992"/>
<feature type="region of interest" description="Disordered" evidence="1">
    <location>
        <begin position="36"/>
        <end position="55"/>
    </location>
</feature>
<proteinExistence type="predicted"/>
<dbReference type="EMBL" id="ABLOKC030000005">
    <property type="protein sequence ID" value="EML1470645.1"/>
    <property type="molecule type" value="Genomic_DNA"/>
</dbReference>
<evidence type="ECO:0000313" key="2">
    <source>
        <dbReference type="EMBL" id="EML1470645.1"/>
    </source>
</evidence>
<organism evidence="2">
    <name type="scientific">Pluralibacter gergoviae</name>
    <name type="common">Enterobacter gergoviae</name>
    <dbReference type="NCBI Taxonomy" id="61647"/>
    <lineage>
        <taxon>Bacteria</taxon>
        <taxon>Pseudomonadati</taxon>
        <taxon>Pseudomonadota</taxon>
        <taxon>Gammaproteobacteria</taxon>
        <taxon>Enterobacterales</taxon>
        <taxon>Enterobacteriaceae</taxon>
        <taxon>Pluralibacter</taxon>
    </lineage>
</organism>
<name>A0AAI9DJ12_PLUGE</name>
<dbReference type="RefSeq" id="WP_071199816.1">
    <property type="nucleotide sequence ID" value="NZ_CBCSIS010000012.1"/>
</dbReference>
<reference evidence="3" key="1">
    <citation type="submission" date="2023-08" db="EMBL/GenBank/DDBJ databases">
        <title>WGS of pathogenic bacterial species, Los Angeles County Public Health Laboratories.</title>
        <authorList>
            <person name="Garrigues J.M."/>
            <person name="Green N.M."/>
        </authorList>
    </citation>
    <scope>NUCLEOTIDE SEQUENCE</scope>
    <source>
        <strain evidence="3">LACPHL-BACT-2023-00068</strain>
    </source>
</reference>
<dbReference type="Proteomes" id="UP001236270">
    <property type="component" value="Unassembled WGS sequence"/>
</dbReference>
<evidence type="ECO:0000313" key="3">
    <source>
        <dbReference type="EMBL" id="MDQ2308162.1"/>
    </source>
</evidence>
<gene>
    <name evidence="2" type="ORF">QEG54_001340</name>
    <name evidence="3" type="ORF">RBJ30_03455</name>
</gene>
<dbReference type="KEGG" id="pge:LG71_26565"/>
<dbReference type="AlphaFoldDB" id="A0AAI9DJ12"/>
<evidence type="ECO:0000256" key="1">
    <source>
        <dbReference type="SAM" id="MobiDB-lite"/>
    </source>
</evidence>
<sequence>MKTRRNNSFNLKRRLIHLDSDEKRQLPELIEKVRYGGNPEHKKNPGDFGLTPPMAPRPGKALCDVAGIFRRRDALALLKEGIRSDCVSDRFEKGWPKNVWAVTGCNLVLESQLENPQTGSYHGYPLPGNDPMAAEVLARWKRRKND</sequence>
<feature type="compositionally biased region" description="Basic and acidic residues" evidence="1">
    <location>
        <begin position="36"/>
        <end position="45"/>
    </location>
</feature>
<accession>A0AAI9DJ12</accession>